<dbReference type="Pfam" id="PF01345">
    <property type="entry name" value="DUF11"/>
    <property type="match status" value="4"/>
</dbReference>
<feature type="signal peptide" evidence="1">
    <location>
        <begin position="1"/>
        <end position="20"/>
    </location>
</feature>
<evidence type="ECO:0000313" key="6">
    <source>
        <dbReference type="Proteomes" id="UP001147700"/>
    </source>
</evidence>
<evidence type="ECO:0000313" key="5">
    <source>
        <dbReference type="EMBL" id="MDA0139021.1"/>
    </source>
</evidence>
<dbReference type="InterPro" id="IPR054215">
    <property type="entry name" value="DUF6923"/>
</dbReference>
<dbReference type="InterPro" id="IPR048834">
    <property type="entry name" value="SpaA_pre-album"/>
</dbReference>
<protein>
    <submittedName>
        <fullName evidence="5">DUF11 domain-containing protein</fullName>
    </submittedName>
</protein>
<dbReference type="InterPro" id="IPR051172">
    <property type="entry name" value="Chlamydia_OmcB"/>
</dbReference>
<dbReference type="Gene3D" id="2.60.40.10">
    <property type="entry name" value="Immunoglobulins"/>
    <property type="match status" value="3"/>
</dbReference>
<dbReference type="InterPro" id="IPR047589">
    <property type="entry name" value="DUF11_rpt"/>
</dbReference>
<dbReference type="SUPFAM" id="SSF82171">
    <property type="entry name" value="DPP6 N-terminal domain-like"/>
    <property type="match status" value="1"/>
</dbReference>
<dbReference type="PANTHER" id="PTHR34819:SF3">
    <property type="entry name" value="CELL SURFACE PROTEIN"/>
    <property type="match status" value="1"/>
</dbReference>
<proteinExistence type="predicted"/>
<dbReference type="Pfam" id="PF21959">
    <property type="entry name" value="DUF6923"/>
    <property type="match status" value="1"/>
</dbReference>
<keyword evidence="1" id="KW-0732">Signal</keyword>
<feature type="domain" description="DUF11" evidence="2">
    <location>
        <begin position="760"/>
        <end position="862"/>
    </location>
</feature>
<comment type="caution">
    <text evidence="5">The sequence shown here is derived from an EMBL/GenBank/DDBJ whole genome shotgun (WGS) entry which is preliminary data.</text>
</comment>
<dbReference type="InterPro" id="IPR001434">
    <property type="entry name" value="OmcB-like_DUF11"/>
</dbReference>
<evidence type="ECO:0000259" key="2">
    <source>
        <dbReference type="Pfam" id="PF01345"/>
    </source>
</evidence>
<feature type="chain" id="PRO_5046389676" evidence="1">
    <location>
        <begin position="21"/>
        <end position="880"/>
    </location>
</feature>
<feature type="domain" description="DUF11" evidence="2">
    <location>
        <begin position="508"/>
        <end position="623"/>
    </location>
</feature>
<reference evidence="5" key="1">
    <citation type="submission" date="2022-10" db="EMBL/GenBank/DDBJ databases">
        <title>The WGS of Solirubrobacter sp. CPCC 204708.</title>
        <authorList>
            <person name="Jiang Z."/>
        </authorList>
    </citation>
    <scope>NUCLEOTIDE SEQUENCE</scope>
    <source>
        <strain evidence="5">CPCC 204708</strain>
    </source>
</reference>
<feature type="domain" description="DUF6923" evidence="4">
    <location>
        <begin position="63"/>
        <end position="264"/>
    </location>
</feature>
<accession>A0ABT4RKG3</accession>
<dbReference type="EMBL" id="JAPCID010000021">
    <property type="protein sequence ID" value="MDA0139021.1"/>
    <property type="molecule type" value="Genomic_DNA"/>
</dbReference>
<dbReference type="Proteomes" id="UP001147700">
    <property type="component" value="Unassembled WGS sequence"/>
</dbReference>
<dbReference type="NCBIfam" id="TIGR01451">
    <property type="entry name" value="B_ant_repeat"/>
    <property type="match status" value="4"/>
</dbReference>
<keyword evidence="6" id="KW-1185">Reference proteome</keyword>
<dbReference type="RefSeq" id="WP_270006470.1">
    <property type="nucleotide sequence ID" value="NZ_JAPCID010000021.1"/>
</dbReference>
<feature type="domain" description="DUF11" evidence="2">
    <location>
        <begin position="385"/>
        <end position="497"/>
    </location>
</feature>
<dbReference type="InterPro" id="IPR013783">
    <property type="entry name" value="Ig-like_fold"/>
</dbReference>
<evidence type="ECO:0000259" key="4">
    <source>
        <dbReference type="Pfam" id="PF21959"/>
    </source>
</evidence>
<organism evidence="5 6">
    <name type="scientific">Solirubrobacter deserti</name>
    <dbReference type="NCBI Taxonomy" id="2282478"/>
    <lineage>
        <taxon>Bacteria</taxon>
        <taxon>Bacillati</taxon>
        <taxon>Actinomycetota</taxon>
        <taxon>Thermoleophilia</taxon>
        <taxon>Solirubrobacterales</taxon>
        <taxon>Solirubrobacteraceae</taxon>
        <taxon>Solirubrobacter</taxon>
    </lineage>
</organism>
<dbReference type="Gene3D" id="2.60.40.1170">
    <property type="entry name" value="Mu homology domain, subdomain B"/>
    <property type="match status" value="1"/>
</dbReference>
<feature type="domain" description="DUF11" evidence="2">
    <location>
        <begin position="638"/>
        <end position="753"/>
    </location>
</feature>
<gene>
    <name evidence="5" type="ORF">OJ962_16080</name>
</gene>
<dbReference type="Pfam" id="PF20674">
    <property type="entry name" value="SpaA_3"/>
    <property type="match status" value="1"/>
</dbReference>
<evidence type="ECO:0000259" key="3">
    <source>
        <dbReference type="Pfam" id="PF20674"/>
    </source>
</evidence>
<evidence type="ECO:0000256" key="1">
    <source>
        <dbReference type="SAM" id="SignalP"/>
    </source>
</evidence>
<sequence>MTALALATMAVAAPSASAQASAWSCDAFGYLFQTPTAGTNEIYRVDLASGQQTKLVDLAHPVNAVGFNQLDGFYYGRQNNEDDPATPTLSIVRVHSDGSVDDLGSPTGPGGTIPATEGHHVGDVGPDGHYWVANTVNWYEVDLTTPTPSVLRSGTFTWDPGLQPGGMADWAFVNGSLHALVSATVPTGPTHLARFDPATGRVIDLGPVGFSGGGIGAVFVDASGYLYGSQNANGNVYRVDTTTRATILASTGQPSGGNDGGRCASAPVPTITVTKTVNGRVRPADQFVVGLVEDTGRALDSATTSGTATTASTTNWPVSQGRTYTITDAMAPGSPTPLGEYQSSLACKDSNGNPVATGGTGPTWTLTVASATYYTCNVMNSAMADVVLEKRATSSPIVPGEDVTFSLRVTNNGPSTAVNETITDKLPAEVTFTSASPGCNEASGTVTCAVGDLAVGASKTFTITGQVASSLTSCLRNTATTAGATLDPNTSNNSSTICVPIVARSAVSMTKTASTQTVPAGGGQVMYTLVVRNNGPSDDPDVKVTDPLPAGLTLVAAEASQGSCTTANNRVACDLGALRNGGSAQVLVTTNTTAAPGCITNTAQAQGSRSDPAADDNRASAVVCVPAVPAAPAPEAFDLAVDKRAGLARPLVGQRLTYRVVVRNNGPGAAPAAEVTDTLNSPATLVSARTTQGTCTQQLPVSCQLGRIEPGKSVTVTMIIAPLKSGRVRNAASATSCCGTDSTPGNNMDTADVDVQKVPLRLTKVASRASVQAGSTLSYRIRVSNPSKGVARNVEVCDRLPSGLTFVSSSPRARRSGSQRCWTVTSLAAGKSRTFRVTVRAAKGASGRKVNRATVSSSDVKPATARRSVRVVNPSPGVTG</sequence>
<feature type="domain" description="SpaA-like prealbumin fold" evidence="3">
    <location>
        <begin position="270"/>
        <end position="381"/>
    </location>
</feature>
<dbReference type="PANTHER" id="PTHR34819">
    <property type="entry name" value="LARGE CYSTEINE-RICH PERIPLASMIC PROTEIN OMCB"/>
    <property type="match status" value="1"/>
</dbReference>
<name>A0ABT4RKG3_9ACTN</name>